<keyword evidence="1 2" id="KW-0378">Hydrolase</keyword>
<proteinExistence type="inferred from homology"/>
<dbReference type="PANTHER" id="PTHR43546:SF3">
    <property type="entry name" value="UPF0173 METAL-DEPENDENT HYDROLASE MJ1163"/>
    <property type="match status" value="1"/>
</dbReference>
<dbReference type="AlphaFoldDB" id="A0A078MED9"/>
<dbReference type="HOGENOM" id="CLU_070010_4_1_9"/>
<name>A0A078MED9_9BACL</name>
<feature type="domain" description="Metallo-beta-lactamase" evidence="3">
    <location>
        <begin position="7"/>
        <end position="192"/>
    </location>
</feature>
<gene>
    <name evidence="4" type="primary">ulaG</name>
    <name evidence="4" type="ORF">BN1050_02606</name>
</gene>
<evidence type="ECO:0000313" key="4">
    <source>
        <dbReference type="EMBL" id="CEA05683.1"/>
    </source>
</evidence>
<dbReference type="NCBIfam" id="NF001911">
    <property type="entry name" value="PRK00685.1"/>
    <property type="match status" value="1"/>
</dbReference>
<evidence type="ECO:0000259" key="3">
    <source>
        <dbReference type="SMART" id="SM00849"/>
    </source>
</evidence>
<dbReference type="InterPro" id="IPR001279">
    <property type="entry name" value="Metallo-B-lactamas"/>
</dbReference>
<dbReference type="PATRIC" id="fig|1461583.4.peg.2499"/>
<dbReference type="SUPFAM" id="SSF56281">
    <property type="entry name" value="Metallo-hydrolase/oxidoreductase"/>
    <property type="match status" value="1"/>
</dbReference>
<dbReference type="PANTHER" id="PTHR43546">
    <property type="entry name" value="UPF0173 METAL-DEPENDENT HYDROLASE MJ1163-RELATED"/>
    <property type="match status" value="1"/>
</dbReference>
<organism evidence="4">
    <name type="scientific">Metalysinibacillus saudimassiliensis</name>
    <dbReference type="NCBI Taxonomy" id="1461583"/>
    <lineage>
        <taxon>Bacteria</taxon>
        <taxon>Bacillati</taxon>
        <taxon>Bacillota</taxon>
        <taxon>Bacilli</taxon>
        <taxon>Bacillales</taxon>
        <taxon>Caryophanaceae</taxon>
        <taxon>Metalysinibacillus</taxon>
    </lineage>
</organism>
<dbReference type="HAMAP" id="MF_00457">
    <property type="entry name" value="UPF0173"/>
    <property type="match status" value="1"/>
</dbReference>
<dbReference type="GO" id="GO:0016787">
    <property type="term" value="F:hydrolase activity"/>
    <property type="evidence" value="ECO:0007669"/>
    <property type="project" value="UniProtKB-UniRule"/>
</dbReference>
<accession>A0A078MED9</accession>
<evidence type="ECO:0000256" key="2">
    <source>
        <dbReference type="HAMAP-Rule" id="MF_00457"/>
    </source>
</evidence>
<dbReference type="InterPro" id="IPR036866">
    <property type="entry name" value="RibonucZ/Hydroxyglut_hydro"/>
</dbReference>
<dbReference type="Pfam" id="PF12706">
    <property type="entry name" value="Lactamase_B_2"/>
    <property type="match status" value="1"/>
</dbReference>
<dbReference type="SMART" id="SM00849">
    <property type="entry name" value="Lactamase_B"/>
    <property type="match status" value="1"/>
</dbReference>
<protein>
    <recommendedName>
        <fullName evidence="2">UPF0173 metal-dependent hydrolase BN1050_02606</fullName>
    </recommendedName>
</protein>
<evidence type="ECO:0000256" key="1">
    <source>
        <dbReference type="ARBA" id="ARBA00022801"/>
    </source>
</evidence>
<dbReference type="InterPro" id="IPR050114">
    <property type="entry name" value="UPF0173_UPF0282_UlaG_hydrolase"/>
</dbReference>
<comment type="similarity">
    <text evidence="2">Belongs to the UPF0173 family.</text>
</comment>
<dbReference type="Gene3D" id="3.60.15.10">
    <property type="entry name" value="Ribonuclease Z/Hydroxyacylglutathione hydrolase-like"/>
    <property type="match status" value="1"/>
</dbReference>
<reference evidence="4" key="1">
    <citation type="submission" date="2014-07" db="EMBL/GenBank/DDBJ databases">
        <authorList>
            <person name="Urmite Genomes Urmite Genomes"/>
        </authorList>
    </citation>
    <scope>NUCLEOTIDE SEQUENCE</scope>
    <source>
        <strain evidence="4">13S34_air</strain>
    </source>
</reference>
<dbReference type="EMBL" id="LN483078">
    <property type="protein sequence ID" value="CEA05683.1"/>
    <property type="molecule type" value="Genomic_DNA"/>
</dbReference>
<sequence length="226" mass="24505">MQITYHGHAAVKIVTGDKTILIDPFITGNQLSDLIVENEMPDYILLTHGHNDHFGDTIQLAKQSGATVVGSHELATWLGAQGFTTHGMNIGGAWQFDFGKVTYTQAFHSSSYITEDNEIIYMGMPMGIVLEIEGKTIYHAGDTALFGDMALIGNKHDIDVAFLPIGDNVTMGPEDAAQAVELLRAKSVVPVHFDTFPPIKQDPQKFAELVQKATVQIVQPGGAVTL</sequence>
<dbReference type="InterPro" id="IPR022877">
    <property type="entry name" value="UPF0173"/>
</dbReference>